<dbReference type="PANTHER" id="PTHR39196:SF1">
    <property type="entry name" value="PRIMOSOME, DNAD SUBUNIT"/>
    <property type="match status" value="1"/>
</dbReference>
<dbReference type="Pfam" id="PF14297">
    <property type="entry name" value="Lin1244_N"/>
    <property type="match status" value="1"/>
</dbReference>
<dbReference type="RefSeq" id="WP_156990587.1">
    <property type="nucleotide sequence ID" value="NZ_VWXL01000053.1"/>
</dbReference>
<protein>
    <recommendedName>
        <fullName evidence="2">Lin1244/Lin1753-like N-terminal domain-containing protein</fullName>
    </recommendedName>
</protein>
<gene>
    <name evidence="3" type="ORF">CAFE_20530</name>
</gene>
<reference evidence="3 4" key="1">
    <citation type="submission" date="2019-09" db="EMBL/GenBank/DDBJ databases">
        <title>Genome sequence of Clostridium sp. EA1.</title>
        <authorList>
            <person name="Poehlein A."/>
            <person name="Bengelsdorf F.R."/>
            <person name="Daniel R."/>
        </authorList>
    </citation>
    <scope>NUCLEOTIDE SEQUENCE [LARGE SCALE GENOMIC DNA]</scope>
    <source>
        <strain evidence="3 4">EA1</strain>
    </source>
</reference>
<name>A0A6N8I0R4_9FIRM</name>
<feature type="compositionally biased region" description="Basic and acidic residues" evidence="1">
    <location>
        <begin position="110"/>
        <end position="133"/>
    </location>
</feature>
<dbReference type="AlphaFoldDB" id="A0A6N8I0R4"/>
<dbReference type="InterPro" id="IPR025400">
    <property type="entry name" value="Lin1244/Lin1753-like_N"/>
</dbReference>
<proteinExistence type="predicted"/>
<sequence>MARPRKDTLDYFPHDTDAASDEKIEAMRALYGNDGYAFYFLLLERIYKGNGVLDIQNPSIRTAIARNITSDSGLFDKMLDTAFDIGLFDKALFDEKGVLSSPAIERRTTSINGERSRKREWAQRQSERQKDIDVQNPSNRQQLTHKVKVKDKITPIPPTGIDGLFDTFWKAYPKKVGKGAAEKSFKKYKPDDTLLSAMLKAIIVQKDSKEWTKDEGQYIPNPSTWLNQRRWEDETPSTNNEGSIPYLT</sequence>
<evidence type="ECO:0000313" key="4">
    <source>
        <dbReference type="Proteomes" id="UP000469440"/>
    </source>
</evidence>
<comment type="caution">
    <text evidence="3">The sequence shown here is derived from an EMBL/GenBank/DDBJ whole genome shotgun (WGS) entry which is preliminary data.</text>
</comment>
<keyword evidence="4" id="KW-1185">Reference proteome</keyword>
<evidence type="ECO:0000313" key="3">
    <source>
        <dbReference type="EMBL" id="MVB11340.1"/>
    </source>
</evidence>
<feature type="region of interest" description="Disordered" evidence="1">
    <location>
        <begin position="214"/>
        <end position="248"/>
    </location>
</feature>
<dbReference type="PANTHER" id="PTHR39196">
    <property type="entry name" value="PRIMOSOME, DNAD SUBUNIT"/>
    <property type="match status" value="1"/>
</dbReference>
<evidence type="ECO:0000256" key="1">
    <source>
        <dbReference type="SAM" id="MobiDB-lite"/>
    </source>
</evidence>
<dbReference type="EMBL" id="VWXL01000053">
    <property type="protein sequence ID" value="MVB11340.1"/>
    <property type="molecule type" value="Genomic_DNA"/>
</dbReference>
<evidence type="ECO:0000259" key="2">
    <source>
        <dbReference type="Pfam" id="PF14297"/>
    </source>
</evidence>
<dbReference type="OrthoDB" id="1047417at2"/>
<accession>A0A6N8I0R4</accession>
<dbReference type="Proteomes" id="UP000469440">
    <property type="component" value="Unassembled WGS sequence"/>
</dbReference>
<feature type="domain" description="Lin1244/Lin1753-like N-terminal" evidence="2">
    <location>
        <begin position="11"/>
        <end position="104"/>
    </location>
</feature>
<organism evidence="3 4">
    <name type="scientific">Caproicibacter fermentans</name>
    <dbReference type="NCBI Taxonomy" id="2576756"/>
    <lineage>
        <taxon>Bacteria</taxon>
        <taxon>Bacillati</taxon>
        <taxon>Bacillota</taxon>
        <taxon>Clostridia</taxon>
        <taxon>Eubacteriales</taxon>
        <taxon>Acutalibacteraceae</taxon>
        <taxon>Caproicibacter</taxon>
    </lineage>
</organism>
<feature type="region of interest" description="Disordered" evidence="1">
    <location>
        <begin position="110"/>
        <end position="142"/>
    </location>
</feature>